<dbReference type="VEuPathDB" id="FungiDB:LCOR_02675.1"/>
<dbReference type="Gene3D" id="1.10.10.60">
    <property type="entry name" value="Homeodomain-like"/>
    <property type="match status" value="1"/>
</dbReference>
<reference evidence="3" key="1">
    <citation type="submission" date="2013-08" db="EMBL/GenBank/DDBJ databases">
        <title>Gene expansion shapes genome architecture in the human pathogen Lichtheimia corymbifera: an evolutionary genomics analysis in the ancient terrestrial Mucorales (Mucoromycotina).</title>
        <authorList>
            <person name="Schwartze V.U."/>
            <person name="Winter S."/>
            <person name="Shelest E."/>
            <person name="Marcet-Houben M."/>
            <person name="Horn F."/>
            <person name="Wehner S."/>
            <person name="Hoffmann K."/>
            <person name="Riege K."/>
            <person name="Sammeth M."/>
            <person name="Nowrousian M."/>
            <person name="Valiante V."/>
            <person name="Linde J."/>
            <person name="Jacobsen I.D."/>
            <person name="Marz M."/>
            <person name="Brakhage A.A."/>
            <person name="Gabaldon T."/>
            <person name="Bocker S."/>
            <person name="Voigt K."/>
        </authorList>
    </citation>
    <scope>NUCLEOTIDE SEQUENCE [LARGE SCALE GENOMIC DNA]</scope>
    <source>
        <strain evidence="3">FSU 9682</strain>
    </source>
</reference>
<dbReference type="AlphaFoldDB" id="A0A068RLG2"/>
<dbReference type="InterPro" id="IPR009057">
    <property type="entry name" value="Homeodomain-like_sf"/>
</dbReference>
<dbReference type="InterPro" id="IPR001005">
    <property type="entry name" value="SANT/Myb"/>
</dbReference>
<dbReference type="OrthoDB" id="2289901at2759"/>
<feature type="region of interest" description="Disordered" evidence="1">
    <location>
        <begin position="122"/>
        <end position="193"/>
    </location>
</feature>
<sequence length="298" mass="33711">MAPRGRIQNDSNEAKRWLVVGAFQAGASERTVARISGLSSTAVRQIYLNYRQTGIPSLPKHLSRKVREKLVVEYDEEGNLLDDSSDEEQETNEVPKPSTSKIARLPSTKDVIAYVVDQVHQSPVVENTNDRIHEQSPSTSIEDPGTPSLVASSPSSSTSGHWRPLTPPRDSSSDEKSPALKQHESFLPPSPPLHATTAINNKHVITKSKLPPVRKYNQTIRGYERWTHDDDKILMEYILKRMRGDNWYALSAKFGGRHSSSCCKQRWEYLQKRLLKNLTKTNTTTTNNNNNHIDRMEE</sequence>
<name>A0A068RLG2_9FUNG</name>
<feature type="region of interest" description="Disordered" evidence="1">
    <location>
        <begin position="77"/>
        <end position="103"/>
    </location>
</feature>
<accession>A0A068RLG2</accession>
<gene>
    <name evidence="3" type="ORF">LCOR_02675.1</name>
</gene>
<keyword evidence="4" id="KW-1185">Reference proteome</keyword>
<feature type="domain" description="Myb-like" evidence="2">
    <location>
        <begin position="225"/>
        <end position="271"/>
    </location>
</feature>
<protein>
    <recommendedName>
        <fullName evidence="2">Myb-like domain-containing protein</fullName>
    </recommendedName>
</protein>
<evidence type="ECO:0000256" key="1">
    <source>
        <dbReference type="SAM" id="MobiDB-lite"/>
    </source>
</evidence>
<feature type="compositionally biased region" description="Low complexity" evidence="1">
    <location>
        <begin position="148"/>
        <end position="159"/>
    </location>
</feature>
<proteinExistence type="predicted"/>
<organism evidence="3 4">
    <name type="scientific">Lichtheimia corymbifera JMRC:FSU:9682</name>
    <dbReference type="NCBI Taxonomy" id="1263082"/>
    <lineage>
        <taxon>Eukaryota</taxon>
        <taxon>Fungi</taxon>
        <taxon>Fungi incertae sedis</taxon>
        <taxon>Mucoromycota</taxon>
        <taxon>Mucoromycotina</taxon>
        <taxon>Mucoromycetes</taxon>
        <taxon>Mucorales</taxon>
        <taxon>Lichtheimiaceae</taxon>
        <taxon>Lichtheimia</taxon>
    </lineage>
</organism>
<evidence type="ECO:0000313" key="4">
    <source>
        <dbReference type="Proteomes" id="UP000027586"/>
    </source>
</evidence>
<dbReference type="Pfam" id="PF13921">
    <property type="entry name" value="Myb_DNA-bind_6"/>
    <property type="match status" value="1"/>
</dbReference>
<feature type="compositionally biased region" description="Basic and acidic residues" evidence="1">
    <location>
        <begin position="171"/>
        <end position="184"/>
    </location>
</feature>
<dbReference type="SUPFAM" id="SSF46689">
    <property type="entry name" value="Homeodomain-like"/>
    <property type="match status" value="1"/>
</dbReference>
<feature type="compositionally biased region" description="Acidic residues" evidence="1">
    <location>
        <begin position="77"/>
        <end position="91"/>
    </location>
</feature>
<evidence type="ECO:0000259" key="2">
    <source>
        <dbReference type="PROSITE" id="PS50090"/>
    </source>
</evidence>
<dbReference type="Proteomes" id="UP000027586">
    <property type="component" value="Unassembled WGS sequence"/>
</dbReference>
<dbReference type="EMBL" id="CBTN010000008">
    <property type="protein sequence ID" value="CDH51003.1"/>
    <property type="molecule type" value="Genomic_DNA"/>
</dbReference>
<evidence type="ECO:0000313" key="3">
    <source>
        <dbReference type="EMBL" id="CDH51003.1"/>
    </source>
</evidence>
<comment type="caution">
    <text evidence="3">The sequence shown here is derived from an EMBL/GenBank/DDBJ whole genome shotgun (WGS) entry which is preliminary data.</text>
</comment>
<dbReference type="PROSITE" id="PS50090">
    <property type="entry name" value="MYB_LIKE"/>
    <property type="match status" value="1"/>
</dbReference>